<dbReference type="PANTHER" id="PTHR12098">
    <property type="entry name" value="E3 UBIQUITIN-PROTEIN LIGASE PELLINO-RELATED"/>
    <property type="match status" value="1"/>
</dbReference>
<reference evidence="2 3" key="1">
    <citation type="submission" date="2015-03" db="EMBL/GenBank/DDBJ databases">
        <title>Draft genome of the nematode, Opisthorchis viverrini.</title>
        <authorList>
            <person name="Mitreva M."/>
        </authorList>
    </citation>
    <scope>NUCLEOTIDE SEQUENCE [LARGE SCALE GENOMIC DNA]</scope>
    <source>
        <strain evidence="2">Khon Kaen</strain>
    </source>
</reference>
<dbReference type="InterPro" id="IPR048334">
    <property type="entry name" value="Pellino_FHA"/>
</dbReference>
<accession>A0A1S8WL34</accession>
<keyword evidence="3" id="KW-1185">Reference proteome</keyword>
<dbReference type="AlphaFoldDB" id="A0A1S8WL34"/>
<dbReference type="GO" id="GO:0008592">
    <property type="term" value="P:regulation of Toll signaling pathway"/>
    <property type="evidence" value="ECO:0007669"/>
    <property type="project" value="InterPro"/>
</dbReference>
<dbReference type="GO" id="GO:0061630">
    <property type="term" value="F:ubiquitin protein ligase activity"/>
    <property type="evidence" value="ECO:0007669"/>
    <property type="project" value="InterPro"/>
</dbReference>
<dbReference type="Pfam" id="PF04710">
    <property type="entry name" value="Pellino_FHA"/>
    <property type="match status" value="1"/>
</dbReference>
<sequence>KPCPSGSSWKRYDRQPTVLQEPIDALTIPDAIPVSRKSLQDCLSPTESALSHFTCRIHVDREPPLTARVYAADFGAAENIILGELAVNWCFQGRMDGLITNGVMVFHADPYSITSDSLHDNDDDQLTVQSHWREVSIGGVLFEMQGKRTEDLAEASAVLFGGTHENHCTRADYE</sequence>
<organism evidence="2 3">
    <name type="scientific">Opisthorchis viverrini</name>
    <name type="common">Southeast Asian liver fluke</name>
    <dbReference type="NCBI Taxonomy" id="6198"/>
    <lineage>
        <taxon>Eukaryota</taxon>
        <taxon>Metazoa</taxon>
        <taxon>Spiralia</taxon>
        <taxon>Lophotrochozoa</taxon>
        <taxon>Platyhelminthes</taxon>
        <taxon>Trematoda</taxon>
        <taxon>Digenea</taxon>
        <taxon>Opisthorchiida</taxon>
        <taxon>Opisthorchiata</taxon>
        <taxon>Opisthorchiidae</taxon>
        <taxon>Opisthorchis</taxon>
    </lineage>
</organism>
<name>A0A1S8WL34_OPIVI</name>
<evidence type="ECO:0000259" key="1">
    <source>
        <dbReference type="Pfam" id="PF04710"/>
    </source>
</evidence>
<protein>
    <submittedName>
        <fullName evidence="2">Pellino</fullName>
    </submittedName>
</protein>
<dbReference type="PANTHER" id="PTHR12098:SF2">
    <property type="entry name" value="PROTEIN PELLINO"/>
    <property type="match status" value="1"/>
</dbReference>
<feature type="non-terminal residue" evidence="2">
    <location>
        <position position="1"/>
    </location>
</feature>
<dbReference type="Proteomes" id="UP000243686">
    <property type="component" value="Unassembled WGS sequence"/>
</dbReference>
<feature type="domain" description="Pellino FHA" evidence="1">
    <location>
        <begin position="21"/>
        <end position="150"/>
    </location>
</feature>
<feature type="non-terminal residue" evidence="2">
    <location>
        <position position="174"/>
    </location>
</feature>
<dbReference type="GO" id="GO:0000209">
    <property type="term" value="P:protein polyubiquitination"/>
    <property type="evidence" value="ECO:0007669"/>
    <property type="project" value="InterPro"/>
</dbReference>
<proteinExistence type="predicted"/>
<evidence type="ECO:0000313" key="2">
    <source>
        <dbReference type="EMBL" id="OON15140.1"/>
    </source>
</evidence>
<dbReference type="InterPro" id="IPR006800">
    <property type="entry name" value="Pellino_fam"/>
</dbReference>
<dbReference type="EMBL" id="KV906221">
    <property type="protein sequence ID" value="OON15140.1"/>
    <property type="molecule type" value="Genomic_DNA"/>
</dbReference>
<gene>
    <name evidence="2" type="ORF">X801_09060</name>
</gene>
<evidence type="ECO:0000313" key="3">
    <source>
        <dbReference type="Proteomes" id="UP000243686"/>
    </source>
</evidence>